<evidence type="ECO:0000313" key="2">
    <source>
        <dbReference type="Proteomes" id="UP000886785"/>
    </source>
</evidence>
<reference evidence="1" key="2">
    <citation type="journal article" date="2021" name="PeerJ">
        <title>Extensive microbial diversity within the chicken gut microbiome revealed by metagenomics and culture.</title>
        <authorList>
            <person name="Gilroy R."/>
            <person name="Ravi A."/>
            <person name="Getino M."/>
            <person name="Pursley I."/>
            <person name="Horton D.L."/>
            <person name="Alikhan N.F."/>
            <person name="Baker D."/>
            <person name="Gharbi K."/>
            <person name="Hall N."/>
            <person name="Watson M."/>
            <person name="Adriaenssens E.M."/>
            <person name="Foster-Nyarko E."/>
            <person name="Jarju S."/>
            <person name="Secka A."/>
            <person name="Antonio M."/>
            <person name="Oren A."/>
            <person name="Chaudhuri R.R."/>
            <person name="La Ragione R."/>
            <person name="Hildebrand F."/>
            <person name="Pallen M.J."/>
        </authorList>
    </citation>
    <scope>NUCLEOTIDE SEQUENCE</scope>
    <source>
        <strain evidence="1">ChiSjej1B19-7085</strain>
    </source>
</reference>
<organism evidence="1 2">
    <name type="scientific">Candidatus Gallacutalibacter pullicola</name>
    <dbReference type="NCBI Taxonomy" id="2840830"/>
    <lineage>
        <taxon>Bacteria</taxon>
        <taxon>Bacillati</taxon>
        <taxon>Bacillota</taxon>
        <taxon>Clostridia</taxon>
        <taxon>Eubacteriales</taxon>
        <taxon>Candidatus Gallacutalibacter</taxon>
    </lineage>
</organism>
<accession>A0A9D1J0Y3</accession>
<dbReference type="EMBL" id="DVHF01000060">
    <property type="protein sequence ID" value="HIR57066.1"/>
    <property type="molecule type" value="Genomic_DNA"/>
</dbReference>
<protein>
    <submittedName>
        <fullName evidence="1">Uncharacterized protein</fullName>
    </submittedName>
</protein>
<reference evidence="1" key="1">
    <citation type="submission" date="2020-10" db="EMBL/GenBank/DDBJ databases">
        <authorList>
            <person name="Gilroy R."/>
        </authorList>
    </citation>
    <scope>NUCLEOTIDE SEQUENCE</scope>
    <source>
        <strain evidence="1">ChiSjej1B19-7085</strain>
    </source>
</reference>
<dbReference type="AlphaFoldDB" id="A0A9D1J0Y3"/>
<gene>
    <name evidence="1" type="ORF">IAA54_05305</name>
</gene>
<evidence type="ECO:0000313" key="1">
    <source>
        <dbReference type="EMBL" id="HIR57066.1"/>
    </source>
</evidence>
<proteinExistence type="predicted"/>
<dbReference type="Proteomes" id="UP000886785">
    <property type="component" value="Unassembled WGS sequence"/>
</dbReference>
<name>A0A9D1J0Y3_9FIRM</name>
<comment type="caution">
    <text evidence="1">The sequence shown here is derived from an EMBL/GenBank/DDBJ whole genome shotgun (WGS) entry which is preliminary data.</text>
</comment>
<sequence>MLVSTGGELVDAERAEGFEKSIGDMKPTGYVVRISEYSVRPAKRKDVTFQ</sequence>